<dbReference type="EMBL" id="DVHU01000062">
    <property type="protein sequence ID" value="HIR93182.1"/>
    <property type="molecule type" value="Genomic_DNA"/>
</dbReference>
<accession>A0A9D1EJN5</accession>
<dbReference type="SUPFAM" id="SSF141868">
    <property type="entry name" value="EAL domain-like"/>
    <property type="match status" value="1"/>
</dbReference>
<name>A0A9D1EJN5_9FIRM</name>
<proteinExistence type="predicted"/>
<dbReference type="Pfam" id="PF00563">
    <property type="entry name" value="EAL"/>
    <property type="match status" value="1"/>
</dbReference>
<dbReference type="Proteomes" id="UP000886841">
    <property type="component" value="Unassembled WGS sequence"/>
</dbReference>
<gene>
    <name evidence="3" type="ORF">IAB98_07180</name>
</gene>
<dbReference type="Pfam" id="PF00990">
    <property type="entry name" value="GGDEF"/>
    <property type="match status" value="1"/>
</dbReference>
<dbReference type="PANTHER" id="PTHR33121">
    <property type="entry name" value="CYCLIC DI-GMP PHOSPHODIESTERASE PDEF"/>
    <property type="match status" value="1"/>
</dbReference>
<dbReference type="AlphaFoldDB" id="A0A9D1EJN5"/>
<dbReference type="InterPro" id="IPR001633">
    <property type="entry name" value="EAL_dom"/>
</dbReference>
<dbReference type="InterPro" id="IPR000160">
    <property type="entry name" value="GGDEF_dom"/>
</dbReference>
<keyword evidence="1" id="KW-0472">Membrane</keyword>
<comment type="caution">
    <text evidence="3">The sequence shown here is derived from an EMBL/GenBank/DDBJ whole genome shotgun (WGS) entry which is preliminary data.</text>
</comment>
<dbReference type="SUPFAM" id="SSF55073">
    <property type="entry name" value="Nucleotide cyclase"/>
    <property type="match status" value="1"/>
</dbReference>
<sequence>MERETYEMASFRNNRELAGDKGSVEDYVFLKSQDTQELSVQPLLQESRAFRSGMEKGLLMGGGGALLAMGILVAALVCHFRKKEENLKKNLEIDAVTGLGNKLYLKRCFRQKIREENRTSYYAVFFYTDTERMMRQRGTRETEEFLRRGAKMLRQYTADTDILARAGEDGIVLFKQASSPEKIRRWMELAFKEIDEERRARGDFREIWATAGVYPLKAADWDEDVILLEARRIARVAHERGQNFLICDQEIERQLEQERALQAEVKRALEEGEFTIYLHFYVRADNFQVIGAEALSRWNHPTRGFLEPDSFIGLMEKEGMISQLDFYGLDKVCAFLERIFRKGTRDFFISCNFSRQTFSRPDFTRQCREIIEKYEFPREMLVLELTESVSAPNVGRIYENMVKLRQYGVRIMLDDFGEGFATFSDLRKYPVSGVKLSKSLVDDIKEEKGQAILQAVVQVGRSMELMVLAEGVEDDEQVHLLQEMDCDIIQGYRFYYPVPEEVAEERIAQREGRS</sequence>
<keyword evidence="1" id="KW-0812">Transmembrane</keyword>
<organism evidence="3 4">
    <name type="scientific">Candidatus Egerieimonas intestinavium</name>
    <dbReference type="NCBI Taxonomy" id="2840777"/>
    <lineage>
        <taxon>Bacteria</taxon>
        <taxon>Bacillati</taxon>
        <taxon>Bacillota</taxon>
        <taxon>Clostridia</taxon>
        <taxon>Lachnospirales</taxon>
        <taxon>Lachnospiraceae</taxon>
        <taxon>Lachnospiraceae incertae sedis</taxon>
        <taxon>Candidatus Egerieimonas</taxon>
    </lineage>
</organism>
<dbReference type="SMART" id="SM00052">
    <property type="entry name" value="EAL"/>
    <property type="match status" value="1"/>
</dbReference>
<dbReference type="SMART" id="SM00267">
    <property type="entry name" value="GGDEF"/>
    <property type="match status" value="1"/>
</dbReference>
<dbReference type="Gene3D" id="3.20.20.450">
    <property type="entry name" value="EAL domain"/>
    <property type="match status" value="1"/>
</dbReference>
<dbReference type="InterPro" id="IPR029787">
    <property type="entry name" value="Nucleotide_cyclase"/>
</dbReference>
<dbReference type="CDD" id="cd01948">
    <property type="entry name" value="EAL"/>
    <property type="match status" value="1"/>
</dbReference>
<dbReference type="PANTHER" id="PTHR33121:SF71">
    <property type="entry name" value="OXYGEN SENSOR PROTEIN DOSP"/>
    <property type="match status" value="1"/>
</dbReference>
<evidence type="ECO:0000259" key="2">
    <source>
        <dbReference type="PROSITE" id="PS50883"/>
    </source>
</evidence>
<dbReference type="PROSITE" id="PS50883">
    <property type="entry name" value="EAL"/>
    <property type="match status" value="1"/>
</dbReference>
<evidence type="ECO:0000313" key="3">
    <source>
        <dbReference type="EMBL" id="HIR93182.1"/>
    </source>
</evidence>
<feature type="domain" description="EAL" evidence="2">
    <location>
        <begin position="258"/>
        <end position="511"/>
    </location>
</feature>
<dbReference type="InterPro" id="IPR035919">
    <property type="entry name" value="EAL_sf"/>
</dbReference>
<dbReference type="GO" id="GO:0071111">
    <property type="term" value="F:cyclic-guanylate-specific phosphodiesterase activity"/>
    <property type="evidence" value="ECO:0007669"/>
    <property type="project" value="InterPro"/>
</dbReference>
<keyword evidence="1" id="KW-1133">Transmembrane helix</keyword>
<dbReference type="Gene3D" id="3.30.70.270">
    <property type="match status" value="1"/>
</dbReference>
<evidence type="ECO:0000256" key="1">
    <source>
        <dbReference type="SAM" id="Phobius"/>
    </source>
</evidence>
<evidence type="ECO:0000313" key="4">
    <source>
        <dbReference type="Proteomes" id="UP000886841"/>
    </source>
</evidence>
<feature type="transmembrane region" description="Helical" evidence="1">
    <location>
        <begin position="58"/>
        <end position="80"/>
    </location>
</feature>
<reference evidence="3" key="2">
    <citation type="journal article" date="2021" name="PeerJ">
        <title>Extensive microbial diversity within the chicken gut microbiome revealed by metagenomics and culture.</title>
        <authorList>
            <person name="Gilroy R."/>
            <person name="Ravi A."/>
            <person name="Getino M."/>
            <person name="Pursley I."/>
            <person name="Horton D.L."/>
            <person name="Alikhan N.F."/>
            <person name="Baker D."/>
            <person name="Gharbi K."/>
            <person name="Hall N."/>
            <person name="Watson M."/>
            <person name="Adriaenssens E.M."/>
            <person name="Foster-Nyarko E."/>
            <person name="Jarju S."/>
            <person name="Secka A."/>
            <person name="Antonio M."/>
            <person name="Oren A."/>
            <person name="Chaudhuri R.R."/>
            <person name="La Ragione R."/>
            <person name="Hildebrand F."/>
            <person name="Pallen M.J."/>
        </authorList>
    </citation>
    <scope>NUCLEOTIDE SEQUENCE</scope>
    <source>
        <strain evidence="3">ChiSxjej1B13-7041</strain>
    </source>
</reference>
<dbReference type="InterPro" id="IPR050706">
    <property type="entry name" value="Cyclic-di-GMP_PDE-like"/>
</dbReference>
<protein>
    <submittedName>
        <fullName evidence="3">GGDEF domain-containing protein</fullName>
    </submittedName>
</protein>
<dbReference type="InterPro" id="IPR043128">
    <property type="entry name" value="Rev_trsase/Diguanyl_cyclase"/>
</dbReference>
<reference evidence="3" key="1">
    <citation type="submission" date="2020-10" db="EMBL/GenBank/DDBJ databases">
        <authorList>
            <person name="Gilroy R."/>
        </authorList>
    </citation>
    <scope>NUCLEOTIDE SEQUENCE</scope>
    <source>
        <strain evidence="3">ChiSxjej1B13-7041</strain>
    </source>
</reference>